<proteinExistence type="predicted"/>
<comment type="caution">
    <text evidence="3">The sequence shown here is derived from an EMBL/GenBank/DDBJ whole genome shotgun (WGS) entry which is preliminary data.</text>
</comment>
<dbReference type="CDD" id="cd00063">
    <property type="entry name" value="FN3"/>
    <property type="match status" value="1"/>
</dbReference>
<dbReference type="InterPro" id="IPR036116">
    <property type="entry name" value="FN3_sf"/>
</dbReference>
<sequence length="1511" mass="158944">MPLHFLLRQLLLIALLALCLKAVSAPLSENKSAPAVALAAPQVEARSSLVGAITLSWAPVSGATGYVLEKSNTGEAGSFTVLQTLDGAARTYRHTGLYYSQKVYYRIKAISGSETSTYSSTASATTHAESKVFNIMPLGDSNTEGGSNDVPANQKAAYRSRLAKLLDASESNGYYNYVGDEKTGSDLLKDVDHAGYGAARTQDLLELLKNGSYVRWFDGQRMGLSYTAKYLEVFTPDVILLHIGTNDISNEGVDNSQSAVDNVEKILNEIDTYEQSSGREVTVILAKIIKSVCTSGFCYKGSERSKNDVIDIYNTKLQALAGKRIGNGDRLELVDMADAGMVYDFTSNGGDMADPLHPAQQGYDKMAGVWFNALERLLNVRPQTPPDTQAPETTIASKPAAITNSKTASFTFTSNESGVTFQISLDGAAFTNAATPYSVNNLSDGEHTLRVRAMDAAGNIDETPASHTWLVDTQAPAAPVISSPAQNALLNNNKPSINGTAEAESIISLFANGQQLGTTAAGTDGKWSFTPTTALADGTQQLAAKAADAAGNSSLASSVRSFTVDTKAPETTIADKPEQVTKTNKATFSFSSNKSGVTYEASIDGAAFTTVANPHTLTGLSEGEHTLQVRATDAAGNTDATPAIYTWSVDTKAPIAPVILRVSEDRGPVTDDAITSDNTLSLSGEAEAGATVLVLKDGQAIGDTKANAAGKWTLSHENTALAAGTYMFTATATDAAGNASVLSKEFEVQVELTAPVATITSTAASPVKDAFAIRIAFNEDVYGLAAADIVVSNGTLSNFAASGKATYSANVQPATDGRVTVVLPGGKAMDIAGNVNEASNSLEVMYDGTRPHLAISSEAAVMVNQPFTVTFTFDEPVTDFALTDISVTNGAAGDFKALSPSAYTALITPQADGEVSITVAANKATDTAGNGNLAATALKRTFDAKQPTVVLSTTATSPLNAAFTIRVAFSESVTGFDATDITVVNGAASSLQKLADDAYTVRITPQAAGEVRVTVGAGAAKDMAANDNLTSNTLAVIYDADSPAATLSTTAPTLTNASFIVRLTLTEAVTGLGINDFVLVNASASDLDKVSELEYTMLVKPVGDGKVSIALPADKVQDAATNGNMASNVLELMYDATAPAGYTLGFGTEVVDYANQASVPVKVSGAEVGATYVYSVSSNKGGSAVTGTASVTAVNFNLPNLDLRGLNDGELTITFYLVDQAGNKGTSTSAKVLKQTKSVAAVSALPSIKVPFKTTYGELDLPRQVEITYTTGEKEKLNITWVKGDYNGLVAGSYVLAGQLELKEGTSNPENMGAKITVEVAPNRPPVSIKLSTDVFRPDIQPEEVIGTFTTSDPDDTEFTYEFTASGADNNLFEIINGNELHLKSNEGLSGKSVFSISVRSTDPYNNAIEKTFSLTKSLYNPEKEIKLVNAFSPDGDGINDTWKVPELRYYNQIEVTVYDRSGKRVFQTTDPEQGWDGKGADGRITDGSYFYVISIKDISLVQKGVVTVFK</sequence>
<keyword evidence="4" id="KW-1185">Reference proteome</keyword>
<dbReference type="PANTHER" id="PTHR34677:SF3">
    <property type="entry name" value="BACTERIAL IG-LIKE DOMAIN-CONTAINING PROTEIN"/>
    <property type="match status" value="1"/>
</dbReference>
<dbReference type="GO" id="GO:0016788">
    <property type="term" value="F:hydrolase activity, acting on ester bonds"/>
    <property type="evidence" value="ECO:0007669"/>
    <property type="project" value="InterPro"/>
</dbReference>
<dbReference type="Gene3D" id="3.40.50.1110">
    <property type="entry name" value="SGNH hydrolase"/>
    <property type="match status" value="1"/>
</dbReference>
<evidence type="ECO:0000259" key="2">
    <source>
        <dbReference type="PROSITE" id="PS50853"/>
    </source>
</evidence>
<dbReference type="InterPro" id="IPR013783">
    <property type="entry name" value="Ig-like_fold"/>
</dbReference>
<dbReference type="InterPro" id="IPR003961">
    <property type="entry name" value="FN3_dom"/>
</dbReference>
<dbReference type="PROSITE" id="PS50853">
    <property type="entry name" value="FN3"/>
    <property type="match status" value="1"/>
</dbReference>
<dbReference type="SUPFAM" id="SSF52266">
    <property type="entry name" value="SGNH hydrolase"/>
    <property type="match status" value="1"/>
</dbReference>
<feature type="signal peptide" evidence="1">
    <location>
        <begin position="1"/>
        <end position="24"/>
    </location>
</feature>
<dbReference type="Pfam" id="PF19077">
    <property type="entry name" value="Big_13"/>
    <property type="match status" value="2"/>
</dbReference>
<dbReference type="NCBIfam" id="NF033510">
    <property type="entry name" value="Ca_tandemer"/>
    <property type="match status" value="2"/>
</dbReference>
<dbReference type="InterPro" id="IPR036514">
    <property type="entry name" value="SGNH_hydro_sf"/>
</dbReference>
<feature type="chain" id="PRO_5017189775" evidence="1">
    <location>
        <begin position="25"/>
        <end position="1511"/>
    </location>
</feature>
<evidence type="ECO:0000256" key="1">
    <source>
        <dbReference type="SAM" id="SignalP"/>
    </source>
</evidence>
<dbReference type="EMBL" id="QWGE01000005">
    <property type="protein sequence ID" value="RIJ34375.1"/>
    <property type="molecule type" value="Genomic_DNA"/>
</dbReference>
<accession>A0A399RY98</accession>
<reference evidence="4" key="1">
    <citation type="submission" date="2018-08" db="EMBL/GenBank/DDBJ databases">
        <title>Mucilaginibacter sp. MYSH2.</title>
        <authorList>
            <person name="Seo T."/>
        </authorList>
    </citation>
    <scope>NUCLEOTIDE SEQUENCE [LARGE SCALE GENOMIC DNA]</scope>
    <source>
        <strain evidence="4">KIRAN</strain>
    </source>
</reference>
<keyword evidence="1" id="KW-0732">Signal</keyword>
<dbReference type="SUPFAM" id="SSF49265">
    <property type="entry name" value="Fibronectin type III"/>
    <property type="match status" value="1"/>
</dbReference>
<dbReference type="Proteomes" id="UP000266005">
    <property type="component" value="Unassembled WGS sequence"/>
</dbReference>
<dbReference type="PANTHER" id="PTHR34677">
    <property type="match status" value="1"/>
</dbReference>
<feature type="domain" description="Fibronectin type-III" evidence="2">
    <location>
        <begin position="37"/>
        <end position="129"/>
    </location>
</feature>
<dbReference type="NCBIfam" id="TIGR04131">
    <property type="entry name" value="Bac_Flav_CTERM"/>
    <property type="match status" value="1"/>
</dbReference>
<dbReference type="InterPro" id="IPR044048">
    <property type="entry name" value="Big_12"/>
</dbReference>
<dbReference type="Gene3D" id="2.60.40.10">
    <property type="entry name" value="Immunoglobulins"/>
    <property type="match status" value="5"/>
</dbReference>
<protein>
    <submittedName>
        <fullName evidence="3">Autotransporter</fullName>
    </submittedName>
</protein>
<evidence type="ECO:0000313" key="3">
    <source>
        <dbReference type="EMBL" id="RIJ34375.1"/>
    </source>
</evidence>
<gene>
    <name evidence="3" type="ORF">D1627_15775</name>
</gene>
<dbReference type="Pfam" id="PF07532">
    <property type="entry name" value="Big_4"/>
    <property type="match status" value="1"/>
</dbReference>
<dbReference type="InterPro" id="IPR001087">
    <property type="entry name" value="GDSL"/>
</dbReference>
<dbReference type="InterPro" id="IPR011081">
    <property type="entry name" value="Big_4"/>
</dbReference>
<dbReference type="Pfam" id="PF19078">
    <property type="entry name" value="Big_12"/>
    <property type="match status" value="4"/>
</dbReference>
<evidence type="ECO:0000313" key="4">
    <source>
        <dbReference type="Proteomes" id="UP000266005"/>
    </source>
</evidence>
<dbReference type="Pfam" id="PF00657">
    <property type="entry name" value="Lipase_GDSL"/>
    <property type="match status" value="1"/>
</dbReference>
<organism evidence="3 4">
    <name type="scientific">Pontibacter oryzae</name>
    <dbReference type="NCBI Taxonomy" id="2304593"/>
    <lineage>
        <taxon>Bacteria</taxon>
        <taxon>Pseudomonadati</taxon>
        <taxon>Bacteroidota</taxon>
        <taxon>Cytophagia</taxon>
        <taxon>Cytophagales</taxon>
        <taxon>Hymenobacteraceae</taxon>
        <taxon>Pontibacter</taxon>
    </lineage>
</organism>
<name>A0A399RY98_9BACT</name>
<dbReference type="InterPro" id="IPR044016">
    <property type="entry name" value="Big_13"/>
</dbReference>
<dbReference type="Pfam" id="PF13585">
    <property type="entry name" value="CHU_C"/>
    <property type="match status" value="1"/>
</dbReference>
<dbReference type="InterPro" id="IPR026341">
    <property type="entry name" value="T9SS_type_B"/>
</dbReference>